<dbReference type="EMBL" id="JBALHR010000003">
    <property type="protein sequence ID" value="MEH7827841.1"/>
    <property type="molecule type" value="Genomic_DNA"/>
</dbReference>
<name>A0ABU8BT55_9RHOB</name>
<evidence type="ECO:0000313" key="1">
    <source>
        <dbReference type="EMBL" id="MEH7827841.1"/>
    </source>
</evidence>
<organism evidence="1 2">
    <name type="scientific">Gemmobacter denitrificans</name>
    <dbReference type="NCBI Taxonomy" id="3123040"/>
    <lineage>
        <taxon>Bacteria</taxon>
        <taxon>Pseudomonadati</taxon>
        <taxon>Pseudomonadota</taxon>
        <taxon>Alphaproteobacteria</taxon>
        <taxon>Rhodobacterales</taxon>
        <taxon>Paracoccaceae</taxon>
        <taxon>Gemmobacter</taxon>
    </lineage>
</organism>
<reference evidence="1" key="1">
    <citation type="submission" date="2024-02" db="EMBL/GenBank/DDBJ databases">
        <title>Genome sequences of strain Gemmobacter sp. JM10B15.</title>
        <authorList>
            <person name="Zhang M."/>
        </authorList>
    </citation>
    <scope>NUCLEOTIDE SEQUENCE</scope>
    <source>
        <strain evidence="1">JM10B15</strain>
    </source>
</reference>
<accession>A0ABU8BT55</accession>
<gene>
    <name evidence="1" type="ORF">V6590_06755</name>
</gene>
<protein>
    <submittedName>
        <fullName evidence="1">Uncharacterized protein</fullName>
    </submittedName>
</protein>
<proteinExistence type="predicted"/>
<dbReference type="Proteomes" id="UP001431963">
    <property type="component" value="Unassembled WGS sequence"/>
</dbReference>
<evidence type="ECO:0000313" key="2">
    <source>
        <dbReference type="Proteomes" id="UP001431963"/>
    </source>
</evidence>
<sequence length="85" mass="9283">MKKSRVVRLLGPAELTAAPVEATDFELCAVVDPLQRECVTAGDRGVPVYRDLLSALRKTRVSTVIYGNFYIDINGCDSIRGVVGR</sequence>
<keyword evidence="2" id="KW-1185">Reference proteome</keyword>
<dbReference type="RefSeq" id="WP_335421204.1">
    <property type="nucleotide sequence ID" value="NZ_JBALHR010000003.1"/>
</dbReference>
<comment type="caution">
    <text evidence="1">The sequence shown here is derived from an EMBL/GenBank/DDBJ whole genome shotgun (WGS) entry which is preliminary data.</text>
</comment>